<dbReference type="AlphaFoldDB" id="A0AAD5S024"/>
<evidence type="ECO:0000313" key="3">
    <source>
        <dbReference type="Proteomes" id="UP001212841"/>
    </source>
</evidence>
<dbReference type="Proteomes" id="UP001212841">
    <property type="component" value="Unassembled WGS sequence"/>
</dbReference>
<protein>
    <submittedName>
        <fullName evidence="2">Uncharacterized protein</fullName>
    </submittedName>
</protein>
<feature type="region of interest" description="Disordered" evidence="1">
    <location>
        <begin position="143"/>
        <end position="175"/>
    </location>
</feature>
<organism evidence="2 3">
    <name type="scientific">Rhizophlyctis rosea</name>
    <dbReference type="NCBI Taxonomy" id="64517"/>
    <lineage>
        <taxon>Eukaryota</taxon>
        <taxon>Fungi</taxon>
        <taxon>Fungi incertae sedis</taxon>
        <taxon>Chytridiomycota</taxon>
        <taxon>Chytridiomycota incertae sedis</taxon>
        <taxon>Chytridiomycetes</taxon>
        <taxon>Rhizophlyctidales</taxon>
        <taxon>Rhizophlyctidaceae</taxon>
        <taxon>Rhizophlyctis</taxon>
    </lineage>
</organism>
<evidence type="ECO:0000256" key="1">
    <source>
        <dbReference type="SAM" id="MobiDB-lite"/>
    </source>
</evidence>
<gene>
    <name evidence="2" type="ORF">HK097_006069</name>
</gene>
<dbReference type="EMBL" id="JADGJD010002846">
    <property type="protein sequence ID" value="KAJ3027853.1"/>
    <property type="molecule type" value="Genomic_DNA"/>
</dbReference>
<proteinExistence type="predicted"/>
<comment type="caution">
    <text evidence="2">The sequence shown here is derived from an EMBL/GenBank/DDBJ whole genome shotgun (WGS) entry which is preliminary data.</text>
</comment>
<feature type="non-terminal residue" evidence="2">
    <location>
        <position position="295"/>
    </location>
</feature>
<reference evidence="2" key="1">
    <citation type="submission" date="2020-05" db="EMBL/GenBank/DDBJ databases">
        <title>Phylogenomic resolution of chytrid fungi.</title>
        <authorList>
            <person name="Stajich J.E."/>
            <person name="Amses K."/>
            <person name="Simmons R."/>
            <person name="Seto K."/>
            <person name="Myers J."/>
            <person name="Bonds A."/>
            <person name="Quandt C.A."/>
            <person name="Barry K."/>
            <person name="Liu P."/>
            <person name="Grigoriev I."/>
            <person name="Longcore J.E."/>
            <person name="James T.Y."/>
        </authorList>
    </citation>
    <scope>NUCLEOTIDE SEQUENCE</scope>
    <source>
        <strain evidence="2">JEL0318</strain>
    </source>
</reference>
<sequence length="295" mass="34235">MNMENTIKDCVKRFCDDPKKYDPERKDKPIKVRKSELDMALQLGLHTVMFNKDAFMERLTNIPNVTEGTKLNDVKPLCQAIHAATGGELVEFYMDSFTPTTEVDKRYMDLLRNPELPDTCKLEHLKPLCKFLHDTNRGGRLDAFNGRKRKAAAANPSTEGEGEEDDLPKTEPLSPEDRENWIHLRELLNWWMNEEQIIIEITEKSKWTPLDIKVVYFWTWLGLNVATPRTLRSDVVNIKHRNAEDKEIMLDLNRGIIRIGETLKTGRKNVIKLCNYNVDVCNLKQVLQKLVDRAE</sequence>
<accession>A0AAD5S024</accession>
<name>A0AAD5S024_9FUNG</name>
<keyword evidence="3" id="KW-1185">Reference proteome</keyword>
<evidence type="ECO:0000313" key="2">
    <source>
        <dbReference type="EMBL" id="KAJ3027853.1"/>
    </source>
</evidence>